<evidence type="ECO:0000313" key="3">
    <source>
        <dbReference type="Proteomes" id="UP001215598"/>
    </source>
</evidence>
<dbReference type="Gene3D" id="3.80.10.10">
    <property type="entry name" value="Ribonuclease Inhibitor"/>
    <property type="match status" value="1"/>
</dbReference>
<keyword evidence="3" id="KW-1185">Reference proteome</keyword>
<proteinExistence type="predicted"/>
<protein>
    <recommendedName>
        <fullName evidence="1">F-box domain-containing protein</fullName>
    </recommendedName>
</protein>
<accession>A0AAD7K057</accession>
<comment type="caution">
    <text evidence="2">The sequence shown here is derived from an EMBL/GenBank/DDBJ whole genome shotgun (WGS) entry which is preliminary data.</text>
</comment>
<dbReference type="Pfam" id="PF12937">
    <property type="entry name" value="F-box-like"/>
    <property type="match status" value="1"/>
</dbReference>
<evidence type="ECO:0000313" key="2">
    <source>
        <dbReference type="EMBL" id="KAJ7774067.1"/>
    </source>
</evidence>
<sequence>MTEIWALLKRSPSDLTRVQQVSRGWRRLATGTPQLWTSPYITESTDADLLSLRLGRANPLPLSVEIDYRRSVNSLSIQGWVITREQIEHFTSLLEVLRSHSARWQSFTVFGPFYVAVLLRRCFDDHTLSIPMLTHISLDLVTTNFEQATGGPPEINSVFQHAPPILAIHTRGYQHFWGNFPFHSLTAITLGRFSPENTLDWNTFAGAASYSTNLLSLAFVGEIPSIAPHHNTSDTLFVLELPELTSLSLTHITSGHLRHLLQHLKVPGLRSLALMLADEDDMFLSFLQAVPAHFPRLETLAMEMLAMDEVAQLALGTFFTPLFHLTTLRLNFDSIPLVLWQALITPANRTDFMPSLREVDFVDVPVHSVQEFVGLRATAGHHIDVVSLHYSSHFPYTPLPPSSTTWLQDNTQAFFISDGDRNISIWM</sequence>
<dbReference type="SUPFAM" id="SSF52047">
    <property type="entry name" value="RNI-like"/>
    <property type="match status" value="1"/>
</dbReference>
<reference evidence="2" key="1">
    <citation type="submission" date="2023-03" db="EMBL/GenBank/DDBJ databases">
        <title>Massive genome expansion in bonnet fungi (Mycena s.s.) driven by repeated elements and novel gene families across ecological guilds.</title>
        <authorList>
            <consortium name="Lawrence Berkeley National Laboratory"/>
            <person name="Harder C.B."/>
            <person name="Miyauchi S."/>
            <person name="Viragh M."/>
            <person name="Kuo A."/>
            <person name="Thoen E."/>
            <person name="Andreopoulos B."/>
            <person name="Lu D."/>
            <person name="Skrede I."/>
            <person name="Drula E."/>
            <person name="Henrissat B."/>
            <person name="Morin E."/>
            <person name="Kohler A."/>
            <person name="Barry K."/>
            <person name="LaButti K."/>
            <person name="Morin E."/>
            <person name="Salamov A."/>
            <person name="Lipzen A."/>
            <person name="Mereny Z."/>
            <person name="Hegedus B."/>
            <person name="Baldrian P."/>
            <person name="Stursova M."/>
            <person name="Weitz H."/>
            <person name="Taylor A."/>
            <person name="Grigoriev I.V."/>
            <person name="Nagy L.G."/>
            <person name="Martin F."/>
            <person name="Kauserud H."/>
        </authorList>
    </citation>
    <scope>NUCLEOTIDE SEQUENCE</scope>
    <source>
        <strain evidence="2">CBHHK182m</strain>
    </source>
</reference>
<dbReference type="Proteomes" id="UP001215598">
    <property type="component" value="Unassembled WGS sequence"/>
</dbReference>
<evidence type="ECO:0000259" key="1">
    <source>
        <dbReference type="Pfam" id="PF12937"/>
    </source>
</evidence>
<dbReference type="SUPFAM" id="SSF81383">
    <property type="entry name" value="F-box domain"/>
    <property type="match status" value="1"/>
</dbReference>
<dbReference type="InterPro" id="IPR032675">
    <property type="entry name" value="LRR_dom_sf"/>
</dbReference>
<dbReference type="InterPro" id="IPR036047">
    <property type="entry name" value="F-box-like_dom_sf"/>
</dbReference>
<dbReference type="EMBL" id="JARKIB010000012">
    <property type="protein sequence ID" value="KAJ7774067.1"/>
    <property type="molecule type" value="Genomic_DNA"/>
</dbReference>
<name>A0AAD7K057_9AGAR</name>
<dbReference type="AlphaFoldDB" id="A0AAD7K057"/>
<feature type="domain" description="F-box" evidence="1">
    <location>
        <begin position="11"/>
        <end position="41"/>
    </location>
</feature>
<organism evidence="2 3">
    <name type="scientific">Mycena metata</name>
    <dbReference type="NCBI Taxonomy" id="1033252"/>
    <lineage>
        <taxon>Eukaryota</taxon>
        <taxon>Fungi</taxon>
        <taxon>Dikarya</taxon>
        <taxon>Basidiomycota</taxon>
        <taxon>Agaricomycotina</taxon>
        <taxon>Agaricomycetes</taxon>
        <taxon>Agaricomycetidae</taxon>
        <taxon>Agaricales</taxon>
        <taxon>Marasmiineae</taxon>
        <taxon>Mycenaceae</taxon>
        <taxon>Mycena</taxon>
    </lineage>
</organism>
<dbReference type="InterPro" id="IPR001810">
    <property type="entry name" value="F-box_dom"/>
</dbReference>
<gene>
    <name evidence="2" type="ORF">B0H16DRAFT_1763753</name>
</gene>